<feature type="compositionally biased region" description="Low complexity" evidence="5">
    <location>
        <begin position="700"/>
        <end position="715"/>
    </location>
</feature>
<evidence type="ECO:0000256" key="3">
    <source>
        <dbReference type="ARBA" id="ARBA00023242"/>
    </source>
</evidence>
<dbReference type="SUPFAM" id="SSF117289">
    <property type="entry name" value="Nucleoporin domain"/>
    <property type="match status" value="1"/>
</dbReference>
<dbReference type="InterPro" id="IPR039462">
    <property type="entry name" value="Nup159/Nup146_N"/>
</dbReference>
<dbReference type="Proteomes" id="UP001337655">
    <property type="component" value="Unassembled WGS sequence"/>
</dbReference>
<dbReference type="PANTHER" id="PTHR23193">
    <property type="entry name" value="NUCLEAR PORE COMPLEX PROTEIN NUP"/>
    <property type="match status" value="1"/>
</dbReference>
<evidence type="ECO:0000256" key="2">
    <source>
        <dbReference type="ARBA" id="ARBA00022448"/>
    </source>
</evidence>
<feature type="domain" description="Nucleoporin Nup159/Nup146 N-terminal" evidence="6">
    <location>
        <begin position="50"/>
        <end position="433"/>
    </location>
</feature>
<feature type="compositionally biased region" description="Polar residues" evidence="5">
    <location>
        <begin position="535"/>
        <end position="552"/>
    </location>
</feature>
<keyword evidence="8" id="KW-1185">Reference proteome</keyword>
<evidence type="ECO:0000256" key="4">
    <source>
        <dbReference type="SAM" id="Coils"/>
    </source>
</evidence>
<dbReference type="GeneID" id="89924276"/>
<feature type="compositionally biased region" description="Basic and acidic residues" evidence="5">
    <location>
        <begin position="841"/>
        <end position="853"/>
    </location>
</feature>
<feature type="region of interest" description="Disordered" evidence="5">
    <location>
        <begin position="1445"/>
        <end position="1485"/>
    </location>
</feature>
<feature type="compositionally biased region" description="Acidic residues" evidence="5">
    <location>
        <begin position="1162"/>
        <end position="1171"/>
    </location>
</feature>
<feature type="coiled-coil region" evidence="4">
    <location>
        <begin position="1339"/>
        <end position="1366"/>
    </location>
</feature>
<keyword evidence="3" id="KW-0539">Nucleus</keyword>
<dbReference type="EMBL" id="JAVRRT010000004">
    <property type="protein sequence ID" value="KAK5172809.1"/>
    <property type="molecule type" value="Genomic_DNA"/>
</dbReference>
<feature type="compositionally biased region" description="Gly residues" evidence="5">
    <location>
        <begin position="1472"/>
        <end position="1481"/>
    </location>
</feature>
<feature type="compositionally biased region" description="Low complexity" evidence="5">
    <location>
        <begin position="467"/>
        <end position="478"/>
    </location>
</feature>
<dbReference type="Gene3D" id="2.130.10.10">
    <property type="entry name" value="YVTN repeat-like/Quinoprotein amine dehydrogenase"/>
    <property type="match status" value="1"/>
</dbReference>
<feature type="compositionally biased region" description="Acidic residues" evidence="5">
    <location>
        <begin position="953"/>
        <end position="997"/>
    </location>
</feature>
<evidence type="ECO:0000313" key="8">
    <source>
        <dbReference type="Proteomes" id="UP001337655"/>
    </source>
</evidence>
<comment type="subcellular location">
    <subcellularLocation>
        <location evidence="1">Nucleus</location>
    </subcellularLocation>
</comment>
<dbReference type="GO" id="GO:0017056">
    <property type="term" value="F:structural constituent of nuclear pore"/>
    <property type="evidence" value="ECO:0007669"/>
    <property type="project" value="TreeGrafter"/>
</dbReference>
<comment type="caution">
    <text evidence="7">The sequence shown here is derived from an EMBL/GenBank/DDBJ whole genome shotgun (WGS) entry which is preliminary data.</text>
</comment>
<feature type="compositionally biased region" description="Basic and acidic residues" evidence="5">
    <location>
        <begin position="1037"/>
        <end position="1052"/>
    </location>
</feature>
<feature type="compositionally biased region" description="Basic and acidic residues" evidence="5">
    <location>
        <begin position="939"/>
        <end position="952"/>
    </location>
</feature>
<feature type="compositionally biased region" description="Basic and acidic residues" evidence="5">
    <location>
        <begin position="908"/>
        <end position="924"/>
    </location>
</feature>
<keyword evidence="4" id="KW-0175">Coiled coil</keyword>
<evidence type="ECO:0000256" key="1">
    <source>
        <dbReference type="ARBA" id="ARBA00004123"/>
    </source>
</evidence>
<feature type="compositionally biased region" description="Low complexity" evidence="5">
    <location>
        <begin position="485"/>
        <end position="496"/>
    </location>
</feature>
<feature type="compositionally biased region" description="Polar residues" evidence="5">
    <location>
        <begin position="559"/>
        <end position="582"/>
    </location>
</feature>
<feature type="compositionally biased region" description="Low complexity" evidence="5">
    <location>
        <begin position="627"/>
        <end position="638"/>
    </location>
</feature>
<evidence type="ECO:0000313" key="7">
    <source>
        <dbReference type="EMBL" id="KAK5172809.1"/>
    </source>
</evidence>
<feature type="compositionally biased region" description="Polar residues" evidence="5">
    <location>
        <begin position="1445"/>
        <end position="1457"/>
    </location>
</feature>
<feature type="compositionally biased region" description="Basic and acidic residues" evidence="5">
    <location>
        <begin position="743"/>
        <end position="753"/>
    </location>
</feature>
<gene>
    <name evidence="7" type="ORF">LTR77_002929</name>
</gene>
<protein>
    <recommendedName>
        <fullName evidence="6">Nucleoporin Nup159/Nup146 N-terminal domain-containing protein</fullName>
    </recommendedName>
</protein>
<dbReference type="InterPro" id="IPR015943">
    <property type="entry name" value="WD40/YVTN_repeat-like_dom_sf"/>
</dbReference>
<feature type="compositionally biased region" description="Pro residues" evidence="5">
    <location>
        <begin position="869"/>
        <end position="882"/>
    </location>
</feature>
<feature type="compositionally biased region" description="Low complexity" evidence="5">
    <location>
        <begin position="1108"/>
        <end position="1136"/>
    </location>
</feature>
<dbReference type="GO" id="GO:0005643">
    <property type="term" value="C:nuclear pore"/>
    <property type="evidence" value="ECO:0007669"/>
    <property type="project" value="TreeGrafter"/>
</dbReference>
<dbReference type="RefSeq" id="XP_064661527.1">
    <property type="nucleotide sequence ID" value="XM_064800188.1"/>
</dbReference>
<dbReference type="PANTHER" id="PTHR23193:SF23">
    <property type="entry name" value="NUCLEAR PORE COMPLEX PROTEIN NUP153"/>
    <property type="match status" value="1"/>
</dbReference>
<feature type="compositionally biased region" description="Low complexity" evidence="5">
    <location>
        <begin position="505"/>
        <end position="529"/>
    </location>
</feature>
<feature type="compositionally biased region" description="Polar residues" evidence="5">
    <location>
        <begin position="716"/>
        <end position="732"/>
    </location>
</feature>
<keyword evidence="2" id="KW-0813">Transport</keyword>
<reference evidence="7 8" key="1">
    <citation type="submission" date="2023-08" db="EMBL/GenBank/DDBJ databases">
        <title>Black Yeasts Isolated from many extreme environments.</title>
        <authorList>
            <person name="Coleine C."/>
            <person name="Stajich J.E."/>
            <person name="Selbmann L."/>
        </authorList>
    </citation>
    <scope>NUCLEOTIDE SEQUENCE [LARGE SCALE GENOMIC DNA]</scope>
    <source>
        <strain evidence="7 8">CCFEE 5935</strain>
    </source>
</reference>
<evidence type="ECO:0000256" key="5">
    <source>
        <dbReference type="SAM" id="MobiDB-lite"/>
    </source>
</evidence>
<feature type="compositionally biased region" description="Polar residues" evidence="5">
    <location>
        <begin position="1145"/>
        <end position="1156"/>
    </location>
</feature>
<dbReference type="GO" id="GO:0006606">
    <property type="term" value="P:protein import into nucleus"/>
    <property type="evidence" value="ECO:0007669"/>
    <property type="project" value="TreeGrafter"/>
</dbReference>
<accession>A0AAV9PGC6</accession>
<sequence length="1529" mass="160442">MDLSGGGGGGGAQAGSELRDIETEHIGFRTASSEDRVQLLPSAWPADNLPPTTSSLLSVAPRKGLIAAAGPEAVVVATTDSLRHTFLHEAASQGVKSFTPQATIQLQRASQVSFSSDESCLVVAAEQGGGLAVYDTNALANGNTTTAFELATEGESVRQLVPNPNPASDLSGFFGVVTTNGKLLLADLKERKLVAASNGSSILHDNVSCACWSRLGKQIIAGLADGTAAQIDRQGAIKARIPQPPQLETLKDPSSTALPITSIFWLETDDFLIIHTPINPPDAGANDDSLYHLAHRNKQNQSWTFSTLTDPCFSYLDRKPAHHFIQRLREWGNLTELLVVSNTASSDIGMFTRSKVPLNPDDPLTDTWAETKASDQRRAAMPMINNADTTPIGMAIDLSAKEKITQPIPNDDMIDESPVPLPALYVLNNEGQLSMWWIIYNEAVRQSITYPDMIVAGGPRSLGEQKPQQPQAQSAASSMPPPSTTSPFGGTFGATSKTPSQPPAFGQTSSTPSQTSTFGQPTSTPSQTSAFGRPSSASSQTPAFGQPSSMTPAQKPAFGQSSFGTPSTPAFGGTSTMGNRQSPWAGASSIATGAAGGSAFGKPAFGQTSSFGQPSGAGGSKTSVWGTPQSSTPQQTPSASGGGVFGGNASNQSPFLNLGGKPASSSSGFAAFGGGNNTASPFASAARPSLSAEPSGSTVSFGNNTSFGSSSTNFGVQSQPSYFGSPTPSAASGTFGKPSVPASREESMGDDHTSATASTAKPPTQNENKSPFGLGSGGFKLGSTFKGDGSAKDDLPKPSNPGAGLFGSNFGNALGEASKTSSNSEGTGGLFGRSTPAQPAIKKEPGTEEEPKLSEIPAVAPKQEEKKASPPPSDDAPLPPDPTTWKPKPGAQPAPVPPGFEGLMGKSKTKEEQPSEADPIKPEDQGPDESLAGSPPIDLGKETFSEGVKSDAEPEGPPDDGDWSDEEDEGDEEDGEGEEGSEDEEDEGDEEDEESGGEEGARKVDDQAGLSAFQARITPASPKRKDAQPTDSTTPATEKKVSYTPATERKESYTPAGMPQAPIMFAPPQRKGPESPRSPSPQRSTTSPLRPMPSFGSQQQSRPPPQPAGSRQSSSSQMFRPSQSRTTSQASAQPSQRIAVPAAQLAQSQQRPTSSPKPAEPEPGELEDEEADRIKAILAAPLEPTQDVPAFLAHQDYVASADDKTGLLGQMERVYRDINSMIDTLGLNARSMKEFIEGSLHGSGDEPKNRLDLENEEDWVLGEVNELADIVDGVERQLEDGRLTDVRGAIGTLREEESGVSKLRTKSADVRKHVMARKDPEQLAQQHAAPLPMEAQTMQSELRQEVSSVQKLLAKAEEQLSILRAELASIPSAQGTDGRSGSGVPTVEAVEKTIRKMTQMVMQKSGDIDVLESQIRKLGGPGALKPAGNYEDELIAGMKATRLSRSPSAGLRSSQLRASAYGSPAAARRGTPGRGTPGRGTPGMRSFMDVGVEEVEAFRVKREARGKVLEALRGKVESRGVRVLRVEVE</sequence>
<name>A0AAV9PGC6_9PEZI</name>
<evidence type="ECO:0000259" key="6">
    <source>
        <dbReference type="Pfam" id="PF16755"/>
    </source>
</evidence>
<dbReference type="GO" id="GO:0006405">
    <property type="term" value="P:RNA export from nucleus"/>
    <property type="evidence" value="ECO:0007669"/>
    <property type="project" value="TreeGrafter"/>
</dbReference>
<feature type="compositionally biased region" description="Low complexity" evidence="5">
    <location>
        <begin position="1075"/>
        <end position="1101"/>
    </location>
</feature>
<dbReference type="Pfam" id="PF16755">
    <property type="entry name" value="Beta-prop_NUP159_NUP214"/>
    <property type="match status" value="1"/>
</dbReference>
<dbReference type="GO" id="GO:0008139">
    <property type="term" value="F:nuclear localization sequence binding"/>
    <property type="evidence" value="ECO:0007669"/>
    <property type="project" value="TreeGrafter"/>
</dbReference>
<organism evidence="7 8">
    <name type="scientific">Saxophila tyrrhenica</name>
    <dbReference type="NCBI Taxonomy" id="1690608"/>
    <lineage>
        <taxon>Eukaryota</taxon>
        <taxon>Fungi</taxon>
        <taxon>Dikarya</taxon>
        <taxon>Ascomycota</taxon>
        <taxon>Pezizomycotina</taxon>
        <taxon>Dothideomycetes</taxon>
        <taxon>Dothideomycetidae</taxon>
        <taxon>Mycosphaerellales</taxon>
        <taxon>Extremaceae</taxon>
        <taxon>Saxophila</taxon>
    </lineage>
</organism>
<proteinExistence type="predicted"/>
<dbReference type="InterPro" id="IPR026054">
    <property type="entry name" value="Nucleoporin"/>
</dbReference>
<feature type="region of interest" description="Disordered" evidence="5">
    <location>
        <begin position="459"/>
        <end position="1186"/>
    </location>
</feature>